<evidence type="ECO:0000256" key="1">
    <source>
        <dbReference type="ARBA" id="ARBA00010617"/>
    </source>
</evidence>
<comment type="similarity">
    <text evidence="1">Belongs to the cytochrome P450 family.</text>
</comment>
<keyword evidence="2" id="KW-0349">Heme</keyword>
<dbReference type="PANTHER" id="PTHR24305">
    <property type="entry name" value="CYTOCHROME P450"/>
    <property type="match status" value="1"/>
</dbReference>
<gene>
    <name evidence="3" type="ORF">ENQ76_01260</name>
</gene>
<evidence type="ECO:0000313" key="3">
    <source>
        <dbReference type="EMBL" id="HEN14082.1"/>
    </source>
</evidence>
<keyword evidence="2" id="KW-0479">Metal-binding</keyword>
<reference evidence="3" key="1">
    <citation type="journal article" date="2020" name="mSystems">
        <title>Genome- and Community-Level Interaction Insights into Carbon Utilization and Element Cycling Functions of Hydrothermarchaeota in Hydrothermal Sediment.</title>
        <authorList>
            <person name="Zhou Z."/>
            <person name="Liu Y."/>
            <person name="Xu W."/>
            <person name="Pan J."/>
            <person name="Luo Z.H."/>
            <person name="Li M."/>
        </authorList>
    </citation>
    <scope>NUCLEOTIDE SEQUENCE [LARGE SCALE GENOMIC DNA]</scope>
    <source>
        <strain evidence="3">SpSt-339</strain>
    </source>
</reference>
<dbReference type="PRINTS" id="PR00463">
    <property type="entry name" value="EP450I"/>
</dbReference>
<dbReference type="Gene3D" id="1.10.630.10">
    <property type="entry name" value="Cytochrome P450"/>
    <property type="match status" value="1"/>
</dbReference>
<dbReference type="PANTHER" id="PTHR24305:SF166">
    <property type="entry name" value="CYTOCHROME P450 12A4, MITOCHONDRIAL-RELATED"/>
    <property type="match status" value="1"/>
</dbReference>
<dbReference type="GO" id="GO:0016705">
    <property type="term" value="F:oxidoreductase activity, acting on paired donors, with incorporation or reduction of molecular oxygen"/>
    <property type="evidence" value="ECO:0007669"/>
    <property type="project" value="InterPro"/>
</dbReference>
<proteinExistence type="inferred from homology"/>
<dbReference type="SUPFAM" id="SSF48264">
    <property type="entry name" value="Cytochrome P450"/>
    <property type="match status" value="1"/>
</dbReference>
<name>A0A7C2JXH5_9PLAN</name>
<feature type="binding site" description="axial binding residue" evidence="2">
    <location>
        <position position="394"/>
    </location>
    <ligand>
        <name>heme</name>
        <dbReference type="ChEBI" id="CHEBI:30413"/>
    </ligand>
    <ligandPart>
        <name>Fe</name>
        <dbReference type="ChEBI" id="CHEBI:18248"/>
    </ligandPart>
</feature>
<dbReference type="PRINTS" id="PR00385">
    <property type="entry name" value="P450"/>
</dbReference>
<dbReference type="InterPro" id="IPR002401">
    <property type="entry name" value="Cyt_P450_E_grp-I"/>
</dbReference>
<evidence type="ECO:0000256" key="2">
    <source>
        <dbReference type="PIRSR" id="PIRSR602401-1"/>
    </source>
</evidence>
<dbReference type="InterPro" id="IPR050121">
    <property type="entry name" value="Cytochrome_P450_monoxygenase"/>
</dbReference>
<dbReference type="GO" id="GO:0020037">
    <property type="term" value="F:heme binding"/>
    <property type="evidence" value="ECO:0007669"/>
    <property type="project" value="InterPro"/>
</dbReference>
<dbReference type="InterPro" id="IPR036396">
    <property type="entry name" value="Cyt_P450_sf"/>
</dbReference>
<dbReference type="Pfam" id="PF00067">
    <property type="entry name" value="p450"/>
    <property type="match status" value="1"/>
</dbReference>
<sequence length="477" mass="53319">MTVVTLPCREMTADLPVTPGNLLDFPDDPIACMRRLQRQHGLIAALEQDSTRIHFVFGPDYNRQVLSDAQTFHSRFFAVRGPRQSPQRRLTSGLLSMNGEQHKQHRRLVMDAFLKKAIQGYLPTVRSLCDEMLADWRPGQERDLSRDMTEFLLRLTSVILFGTADAELACRIGRMIDQWVHLNHELGMGAFIADEQFTLKYDHLLELAGELEQQIAGLIQQRRQAHGHGCDALSMMLAAHDDQGRMSDEELIGQTALIFAAAHLTTAHSLTWTLFLLAQHPGVMSRLHAQLQSGLDGGFPTLEQVERVPLMERVVKESMRVLPASSYSQRIVTQPTRLGPFDLPAGAGVVFSQFITHHLPELFPEPDVFLPDRWETISPSPYAYLPYGAGPRMCLGGPLAMVILKTVPAAILQRFKLTVVPGTEITGKVISTMLSPTQPVWMRIDQQDGRFESQPVTGNIGTLVDLREIASPLRRAA</sequence>
<dbReference type="GO" id="GO:0004497">
    <property type="term" value="F:monooxygenase activity"/>
    <property type="evidence" value="ECO:0007669"/>
    <property type="project" value="InterPro"/>
</dbReference>
<dbReference type="GO" id="GO:0005506">
    <property type="term" value="F:iron ion binding"/>
    <property type="evidence" value="ECO:0007669"/>
    <property type="project" value="InterPro"/>
</dbReference>
<comment type="caution">
    <text evidence="3">The sequence shown here is derived from an EMBL/GenBank/DDBJ whole genome shotgun (WGS) entry which is preliminary data.</text>
</comment>
<protein>
    <submittedName>
        <fullName evidence="3">Cytochrome P450</fullName>
    </submittedName>
</protein>
<comment type="cofactor">
    <cofactor evidence="2">
        <name>heme</name>
        <dbReference type="ChEBI" id="CHEBI:30413"/>
    </cofactor>
</comment>
<keyword evidence="2" id="KW-0408">Iron</keyword>
<dbReference type="AlphaFoldDB" id="A0A7C2JXH5"/>
<dbReference type="InterPro" id="IPR001128">
    <property type="entry name" value="Cyt_P450"/>
</dbReference>
<organism evidence="3">
    <name type="scientific">Schlesneria paludicola</name>
    <dbReference type="NCBI Taxonomy" id="360056"/>
    <lineage>
        <taxon>Bacteria</taxon>
        <taxon>Pseudomonadati</taxon>
        <taxon>Planctomycetota</taxon>
        <taxon>Planctomycetia</taxon>
        <taxon>Planctomycetales</taxon>
        <taxon>Planctomycetaceae</taxon>
        <taxon>Schlesneria</taxon>
    </lineage>
</organism>
<dbReference type="EMBL" id="DSOK01000039">
    <property type="protein sequence ID" value="HEN14082.1"/>
    <property type="molecule type" value="Genomic_DNA"/>
</dbReference>
<accession>A0A7C2JXH5</accession>